<keyword evidence="2" id="KW-1185">Reference proteome</keyword>
<evidence type="ECO:0000313" key="1">
    <source>
        <dbReference type="EMBL" id="MCO6026378.1"/>
    </source>
</evidence>
<evidence type="ECO:0000313" key="2">
    <source>
        <dbReference type="Proteomes" id="UP001204015"/>
    </source>
</evidence>
<dbReference type="Gene3D" id="1.25.40.10">
    <property type="entry name" value="Tetratricopeptide repeat domain"/>
    <property type="match status" value="1"/>
</dbReference>
<dbReference type="EMBL" id="JAMXLY010000053">
    <property type="protein sequence ID" value="MCO6026378.1"/>
    <property type="molecule type" value="Genomic_DNA"/>
</dbReference>
<comment type="caution">
    <text evidence="1">The sequence shown here is derived from an EMBL/GenBank/DDBJ whole genome shotgun (WGS) entry which is preliminary data.</text>
</comment>
<name>A0ABT1BZ67_9BACT</name>
<dbReference type="InterPro" id="IPR011990">
    <property type="entry name" value="TPR-like_helical_dom_sf"/>
</dbReference>
<organism evidence="1 2">
    <name type="scientific">Segatella cerevisiae</name>
    <dbReference type="NCBI Taxonomy" id="2053716"/>
    <lineage>
        <taxon>Bacteria</taxon>
        <taxon>Pseudomonadati</taxon>
        <taxon>Bacteroidota</taxon>
        <taxon>Bacteroidia</taxon>
        <taxon>Bacteroidales</taxon>
        <taxon>Prevotellaceae</taxon>
        <taxon>Segatella</taxon>
    </lineage>
</organism>
<protein>
    <recommendedName>
        <fullName evidence="3">Tetratricopeptide repeat protein</fullName>
    </recommendedName>
</protein>
<sequence length="240" mass="27587">MRKSISILIIILCLVLPGNIYGTTLIETQIRNTYAQAIRTKSFRPLQVLYGKIYSNKKMPNRNYWLAYTRLNEATYLKVYHKNNRNFLQQGISILQKTDGNSENLALEALMQAMTLSNLQGMEAGIAYKLCFNNANRAISQNKNNVRAWYVMGTIDYYTPLMMGGQKKCEYDLKKAISLRQNKNANPWLPRWGKLEAYQLLITFYLSKGKKAEARKTCLQGLRVFPHSKELQVLGKKSGI</sequence>
<evidence type="ECO:0008006" key="3">
    <source>
        <dbReference type="Google" id="ProtNLM"/>
    </source>
</evidence>
<dbReference type="RefSeq" id="WP_252761733.1">
    <property type="nucleotide sequence ID" value="NZ_JAMXLY010000053.1"/>
</dbReference>
<dbReference type="SUPFAM" id="SSF48452">
    <property type="entry name" value="TPR-like"/>
    <property type="match status" value="1"/>
</dbReference>
<proteinExistence type="predicted"/>
<accession>A0ABT1BZ67</accession>
<gene>
    <name evidence="1" type="ORF">NG821_11105</name>
</gene>
<reference evidence="1 2" key="1">
    <citation type="submission" date="2022-06" db="EMBL/GenBank/DDBJ databases">
        <title>A taxonomic note on the genus Prevotella: Description of four novel genera and emended description of the genera Hallella and Xylanibacter.</title>
        <authorList>
            <person name="Hitch T.C.A."/>
        </authorList>
    </citation>
    <scope>NUCLEOTIDE SEQUENCE [LARGE SCALE GENOMIC DNA]</scope>
    <source>
        <strain evidence="1 2">DSM 100619</strain>
    </source>
</reference>
<dbReference type="Proteomes" id="UP001204015">
    <property type="component" value="Unassembled WGS sequence"/>
</dbReference>